<keyword evidence="4" id="KW-1185">Reference proteome</keyword>
<dbReference type="RefSeq" id="WP_245131597.1">
    <property type="nucleotide sequence ID" value="NZ_JALJEJ010000008.1"/>
</dbReference>
<dbReference type="Gene3D" id="3.90.226.10">
    <property type="entry name" value="2-enoyl-CoA Hydratase, Chain A, domain 1"/>
    <property type="match status" value="1"/>
</dbReference>
<feature type="domain" description="Tail specific protease" evidence="2">
    <location>
        <begin position="144"/>
        <end position="352"/>
    </location>
</feature>
<feature type="signal peptide" evidence="1">
    <location>
        <begin position="1"/>
        <end position="22"/>
    </location>
</feature>
<dbReference type="AlphaFoldDB" id="A0A9X2B9Z0"/>
<dbReference type="GO" id="GO:0008236">
    <property type="term" value="F:serine-type peptidase activity"/>
    <property type="evidence" value="ECO:0007669"/>
    <property type="project" value="InterPro"/>
</dbReference>
<dbReference type="SUPFAM" id="SSF52096">
    <property type="entry name" value="ClpP/crotonase"/>
    <property type="match status" value="1"/>
</dbReference>
<proteinExistence type="predicted"/>
<name>A0A9X2B9Z0_9SPHI</name>
<comment type="caution">
    <text evidence="3">The sequence shown here is derived from an EMBL/GenBank/DDBJ whole genome shotgun (WGS) entry which is preliminary data.</text>
</comment>
<evidence type="ECO:0000313" key="4">
    <source>
        <dbReference type="Proteomes" id="UP001139450"/>
    </source>
</evidence>
<feature type="chain" id="PRO_5040848960" evidence="1">
    <location>
        <begin position="23"/>
        <end position="371"/>
    </location>
</feature>
<accession>A0A9X2B9Z0</accession>
<protein>
    <submittedName>
        <fullName evidence="3">S41 family peptidase</fullName>
    </submittedName>
</protein>
<dbReference type="EMBL" id="JALJEJ010000008">
    <property type="protein sequence ID" value="MCJ8211199.1"/>
    <property type="molecule type" value="Genomic_DNA"/>
</dbReference>
<dbReference type="PANTHER" id="PTHR32060">
    <property type="entry name" value="TAIL-SPECIFIC PROTEASE"/>
    <property type="match status" value="1"/>
</dbReference>
<evidence type="ECO:0000313" key="3">
    <source>
        <dbReference type="EMBL" id="MCJ8211199.1"/>
    </source>
</evidence>
<reference evidence="3" key="1">
    <citation type="submission" date="2022-04" db="EMBL/GenBank/DDBJ databases">
        <title>Mucilaginibacter sp. RS28 isolated from freshwater.</title>
        <authorList>
            <person name="Ko S.-R."/>
        </authorList>
    </citation>
    <scope>NUCLEOTIDE SEQUENCE</scope>
    <source>
        <strain evidence="3">RS28</strain>
    </source>
</reference>
<evidence type="ECO:0000256" key="1">
    <source>
        <dbReference type="SAM" id="SignalP"/>
    </source>
</evidence>
<keyword evidence="1" id="KW-0732">Signal</keyword>
<dbReference type="Proteomes" id="UP001139450">
    <property type="component" value="Unassembled WGS sequence"/>
</dbReference>
<dbReference type="GO" id="GO:0004175">
    <property type="term" value="F:endopeptidase activity"/>
    <property type="evidence" value="ECO:0007669"/>
    <property type="project" value="TreeGrafter"/>
</dbReference>
<dbReference type="Pfam" id="PF03572">
    <property type="entry name" value="Peptidase_S41"/>
    <property type="match status" value="1"/>
</dbReference>
<gene>
    <name evidence="3" type="ORF">MUY27_15885</name>
</gene>
<dbReference type="InterPro" id="IPR005151">
    <property type="entry name" value="Tail-specific_protease"/>
</dbReference>
<evidence type="ECO:0000259" key="2">
    <source>
        <dbReference type="Pfam" id="PF03572"/>
    </source>
</evidence>
<dbReference type="GO" id="GO:0006508">
    <property type="term" value="P:proteolysis"/>
    <property type="evidence" value="ECO:0007669"/>
    <property type="project" value="InterPro"/>
</dbReference>
<organism evidence="3 4">
    <name type="scientific">Mucilaginibacter straminoryzae</name>
    <dbReference type="NCBI Taxonomy" id="2932774"/>
    <lineage>
        <taxon>Bacteria</taxon>
        <taxon>Pseudomonadati</taxon>
        <taxon>Bacteroidota</taxon>
        <taxon>Sphingobacteriia</taxon>
        <taxon>Sphingobacteriales</taxon>
        <taxon>Sphingobacteriaceae</taxon>
        <taxon>Mucilaginibacter</taxon>
    </lineage>
</organism>
<sequence>MKLIKQVICLLFMLVISLNVVAQEAEKCNCSEIISFLADKISKDYSGFTTKVNTGNRPLYNRILDSVSLKAKRTDNIDSCYLLTKRLTGFFKDLHLRTQYKWQYRDKYPERMLALKRQLKISDTSTPRVNTKTTMLTLDEKTLLLCLPSFQSEQKPIIDSILNAYKSRLAKIPNLVIDLRDNDGGYDYTYSNLLPYINKNPYLVHYYEILASDDAIELYESSRDNAQLNQATRDYFARAVEIMKVNKGKFVSLSGKRIDTIKTQNNSNYPLRVAIITNRGTMSAAENLVAIARQSKRVTVFGDNTGGAIDYTEVLWLDVPAFPDLQLIVPVQRSTRLPEQPLDNVGFAPDVRLTSNEDAYKTIQKWLNGKH</sequence>
<dbReference type="PANTHER" id="PTHR32060:SF22">
    <property type="entry name" value="CARBOXYL-TERMINAL-PROCESSING PEPTIDASE 3, CHLOROPLASTIC"/>
    <property type="match status" value="1"/>
</dbReference>
<dbReference type="InterPro" id="IPR029045">
    <property type="entry name" value="ClpP/crotonase-like_dom_sf"/>
</dbReference>